<evidence type="ECO:0000256" key="7">
    <source>
        <dbReference type="ARBA" id="ARBA00023125"/>
    </source>
</evidence>
<keyword evidence="7" id="KW-0238">DNA-binding</keyword>
<evidence type="ECO:0000256" key="1">
    <source>
        <dbReference type="ARBA" id="ARBA00004123"/>
    </source>
</evidence>
<evidence type="ECO:0000256" key="4">
    <source>
        <dbReference type="ARBA" id="ARBA00022771"/>
    </source>
</evidence>
<feature type="region of interest" description="Disordered" evidence="11">
    <location>
        <begin position="586"/>
        <end position="608"/>
    </location>
</feature>
<evidence type="ECO:0000259" key="12">
    <source>
        <dbReference type="PROSITE" id="PS50048"/>
    </source>
</evidence>
<evidence type="ECO:0000313" key="14">
    <source>
        <dbReference type="EMBL" id="CAG8229266.1"/>
    </source>
</evidence>
<keyword evidence="2" id="KW-0479">Metal-binding</keyword>
<feature type="compositionally biased region" description="Basic and acidic residues" evidence="11">
    <location>
        <begin position="40"/>
        <end position="56"/>
    </location>
</feature>
<sequence>MHNDIFEIHDEMICSSYTGGSRRSARLAQKPPGWFSEQAQQERNEEMRKQFQDKLPVRKKRKIAAGDSKSPSRKKKLPALPKPKPLNVEAFLADLDTDYTKKLAEERAKLKPTGKKQIWGPVDEPIVEREKAPDGWNDNEPDLDPDDFPAQIARCKERIRENVLPRVYEHKLEDLLKIQKAQLQVNLLKKTPGVSLDVARRLQSLEGQLEWLESEGDEFHLVSNLKAIKEAYKSGSLEWTHGLVTYWNQGVQLCQPRPFEWREFECLHDKYDGTKTGFQVEGFLGPEPMGQKAYVKFLPFPPDPAHHWPFFIMVKILLRTAKRDFRTPLCLELPMIDDTGASMMQIYAGDIERLMTLNPMKLVEGDYPMPRLLGVVSMALADSTVNNRLCRQMEVNLFDPATKNDMGLWESIPVSVEPGDCVSAAGTWNPRLAGPWLRWRYYTATVPNELTLEVYDYNPTSTAPGLRRISDSGTPTPLAVARFGIHDIAGFPDLDGSEPNPNTICHLKAEPRGYFFTCKPPHIVNMFQCTQCTKSYQRKPHLLRHEVTRKFTSLYPGSHLTMFQIHSTSPPVVLFATNHSRNLTRRHSKTCARKSNQPLPPAAKPGRKRQSCDLCFFAKASCDKGTPCSRCQSLSRQCTFSVQSSPPVSRGPTAVSRPLPNPCRATLKGSGPFSFLRHFADPSFQKDRLAIGETAKCSVRRNLETLHSHIEDALIPTDIMSTFGDFQLPNLPFQLPSSLPSFSDEYFLTQFKPDGFFPSKLSTQLSEIMTELVETSKSMGLGTTGSPSELDFAELSHLLDVSRITASITAFFQSLHWHLPVVHFPTFDPGNITNSLLLAIFLSGATYTIPVDGKGLPSALFDVAEEHIFRQIASLSTFALPKDNPTIQLIQSALIIEMLQFGRDNMQTRRRIRIVRHPCLVSTIRSLGIFHLKGETTPDLCDENTWRDLVAEEICIRIACWVFLADGFLTVCFKNHPSISVFEMNCNFPWSAGLWEAESASSFGKIATNHSTELPLPPLSDVVSQLLETPLSEGQIPWGPSVSVEHLLILIYGTFIMEVLPPIHVLNRNKAINSVAFQVRAGLLKYLSLDKIRCASSNWKRVWDSVIGLLDKDRLLHLGYPKHAQELWWLLNATLEATGKDAKLRYMDNTATDDLGDLNEFIQWCCQSAPQLNGY</sequence>
<dbReference type="CDD" id="cd12148">
    <property type="entry name" value="fungal_TF_MHR"/>
    <property type="match status" value="1"/>
</dbReference>
<dbReference type="InterPro" id="IPR007219">
    <property type="entry name" value="XnlR_reg_dom"/>
</dbReference>
<keyword evidence="8" id="KW-0804">Transcription</keyword>
<dbReference type="SUPFAM" id="SSF57701">
    <property type="entry name" value="Zn2/Cys6 DNA-binding domain"/>
    <property type="match status" value="1"/>
</dbReference>
<dbReference type="Pfam" id="PF00172">
    <property type="entry name" value="Zn_clus"/>
    <property type="match status" value="1"/>
</dbReference>
<feature type="region of interest" description="Disordered" evidence="11">
    <location>
        <begin position="21"/>
        <end position="82"/>
    </location>
</feature>
<keyword evidence="5" id="KW-0862">Zinc</keyword>
<accession>A0A9W4N2E0</accession>
<keyword evidence="9" id="KW-0539">Nucleus</keyword>
<evidence type="ECO:0000256" key="2">
    <source>
        <dbReference type="ARBA" id="ARBA00022723"/>
    </source>
</evidence>
<dbReference type="InterPro" id="IPR013087">
    <property type="entry name" value="Znf_C2H2_type"/>
</dbReference>
<feature type="domain" description="Zn(2)-C6 fungal-type" evidence="12">
    <location>
        <begin position="611"/>
        <end position="640"/>
    </location>
</feature>
<comment type="subcellular location">
    <subcellularLocation>
        <location evidence="1">Nucleus</location>
    </subcellularLocation>
</comment>
<keyword evidence="6" id="KW-0805">Transcription regulation</keyword>
<reference evidence="14" key="1">
    <citation type="submission" date="2021-07" db="EMBL/GenBank/DDBJ databases">
        <authorList>
            <person name="Branca A.L. A."/>
        </authorList>
    </citation>
    <scope>NUCLEOTIDE SEQUENCE</scope>
</reference>
<evidence type="ECO:0000259" key="13">
    <source>
        <dbReference type="PROSITE" id="PS50157"/>
    </source>
</evidence>
<feature type="domain" description="C2H2-type" evidence="13">
    <location>
        <begin position="527"/>
        <end position="556"/>
    </location>
</feature>
<protein>
    <recommendedName>
        <fullName evidence="16">Zn(2)-C6 fungal-type domain-containing protein</fullName>
    </recommendedName>
</protein>
<dbReference type="AlphaFoldDB" id="A0A9W4N2E0"/>
<evidence type="ECO:0000256" key="11">
    <source>
        <dbReference type="SAM" id="MobiDB-lite"/>
    </source>
</evidence>
<evidence type="ECO:0000256" key="10">
    <source>
        <dbReference type="PROSITE-ProRule" id="PRU00042"/>
    </source>
</evidence>
<dbReference type="PANTHER" id="PTHR40626:SF1">
    <property type="entry name" value="TRANSCRIPTION FACTOR WITH C2H2 AND ZN(2)-CYS(6) DNA BINDING DOMAIN (EUROFUNG)"/>
    <property type="match status" value="1"/>
</dbReference>
<evidence type="ECO:0008006" key="16">
    <source>
        <dbReference type="Google" id="ProtNLM"/>
    </source>
</evidence>
<dbReference type="OrthoDB" id="5409271at2759"/>
<evidence type="ECO:0000256" key="9">
    <source>
        <dbReference type="ARBA" id="ARBA00023242"/>
    </source>
</evidence>
<dbReference type="Pfam" id="PF04082">
    <property type="entry name" value="Fungal_trans"/>
    <property type="match status" value="1"/>
</dbReference>
<gene>
    <name evidence="14" type="ORF">PSALAMII_LOCUS244</name>
</gene>
<evidence type="ECO:0000256" key="6">
    <source>
        <dbReference type="ARBA" id="ARBA00023015"/>
    </source>
</evidence>
<evidence type="ECO:0000313" key="15">
    <source>
        <dbReference type="Proteomes" id="UP001152592"/>
    </source>
</evidence>
<dbReference type="SMART" id="SM00066">
    <property type="entry name" value="GAL4"/>
    <property type="match status" value="1"/>
</dbReference>
<dbReference type="InterPro" id="IPR001138">
    <property type="entry name" value="Zn2Cys6_DnaBD"/>
</dbReference>
<dbReference type="GO" id="GO:0006351">
    <property type="term" value="P:DNA-templated transcription"/>
    <property type="evidence" value="ECO:0007669"/>
    <property type="project" value="InterPro"/>
</dbReference>
<dbReference type="PROSITE" id="PS50048">
    <property type="entry name" value="ZN2_CY6_FUNGAL_2"/>
    <property type="match status" value="1"/>
</dbReference>
<dbReference type="PROSITE" id="PS50157">
    <property type="entry name" value="ZINC_FINGER_C2H2_2"/>
    <property type="match status" value="1"/>
</dbReference>
<comment type="caution">
    <text evidence="14">The sequence shown here is derived from an EMBL/GenBank/DDBJ whole genome shotgun (WGS) entry which is preliminary data.</text>
</comment>
<evidence type="ECO:0000256" key="5">
    <source>
        <dbReference type="ARBA" id="ARBA00022833"/>
    </source>
</evidence>
<dbReference type="GO" id="GO:0008270">
    <property type="term" value="F:zinc ion binding"/>
    <property type="evidence" value="ECO:0007669"/>
    <property type="project" value="UniProtKB-KW"/>
</dbReference>
<evidence type="ECO:0000256" key="3">
    <source>
        <dbReference type="ARBA" id="ARBA00022737"/>
    </source>
</evidence>
<dbReference type="Proteomes" id="UP001152592">
    <property type="component" value="Unassembled WGS sequence"/>
</dbReference>
<dbReference type="GO" id="GO:0000981">
    <property type="term" value="F:DNA-binding transcription factor activity, RNA polymerase II-specific"/>
    <property type="evidence" value="ECO:0007669"/>
    <property type="project" value="InterPro"/>
</dbReference>
<dbReference type="EMBL" id="CAJVPD010000011">
    <property type="protein sequence ID" value="CAG8229266.1"/>
    <property type="molecule type" value="Genomic_DNA"/>
</dbReference>
<keyword evidence="3" id="KW-0677">Repeat</keyword>
<proteinExistence type="predicted"/>
<dbReference type="PANTHER" id="PTHR40626">
    <property type="entry name" value="MIP31509P"/>
    <property type="match status" value="1"/>
</dbReference>
<dbReference type="InterPro" id="IPR051059">
    <property type="entry name" value="VerF-like"/>
</dbReference>
<keyword evidence="4 10" id="KW-0863">Zinc-finger</keyword>
<dbReference type="Gene3D" id="4.10.240.10">
    <property type="entry name" value="Zn(2)-C6 fungal-type DNA-binding domain"/>
    <property type="match status" value="1"/>
</dbReference>
<dbReference type="GO" id="GO:0000785">
    <property type="term" value="C:chromatin"/>
    <property type="evidence" value="ECO:0007669"/>
    <property type="project" value="TreeGrafter"/>
</dbReference>
<organism evidence="14 15">
    <name type="scientific">Penicillium salamii</name>
    <dbReference type="NCBI Taxonomy" id="1612424"/>
    <lineage>
        <taxon>Eukaryota</taxon>
        <taxon>Fungi</taxon>
        <taxon>Dikarya</taxon>
        <taxon>Ascomycota</taxon>
        <taxon>Pezizomycotina</taxon>
        <taxon>Eurotiomycetes</taxon>
        <taxon>Eurotiomycetidae</taxon>
        <taxon>Eurotiales</taxon>
        <taxon>Aspergillaceae</taxon>
        <taxon>Penicillium</taxon>
    </lineage>
</organism>
<evidence type="ECO:0000256" key="8">
    <source>
        <dbReference type="ARBA" id="ARBA00023163"/>
    </source>
</evidence>
<dbReference type="CDD" id="cd00067">
    <property type="entry name" value="GAL4"/>
    <property type="match status" value="1"/>
</dbReference>
<dbReference type="GO" id="GO:0000978">
    <property type="term" value="F:RNA polymerase II cis-regulatory region sequence-specific DNA binding"/>
    <property type="evidence" value="ECO:0007669"/>
    <property type="project" value="InterPro"/>
</dbReference>
<name>A0A9W4N2E0_9EURO</name>
<dbReference type="InterPro" id="IPR036864">
    <property type="entry name" value="Zn2-C6_fun-type_DNA-bd_sf"/>
</dbReference>
<dbReference type="GO" id="GO:0005634">
    <property type="term" value="C:nucleus"/>
    <property type="evidence" value="ECO:0007669"/>
    <property type="project" value="UniProtKB-SubCell"/>
</dbReference>